<evidence type="ECO:0000313" key="2">
    <source>
        <dbReference type="EMBL" id="ADB49196.1"/>
    </source>
</evidence>
<dbReference type="Proteomes" id="UP000008229">
    <property type="component" value="Chromosome"/>
</dbReference>
<dbReference type="HOGENOM" id="CLU_651678_0_0_11"/>
<dbReference type="EMBL" id="CP001854">
    <property type="protein sequence ID" value="ADB49196.1"/>
    <property type="molecule type" value="Genomic_DNA"/>
</dbReference>
<reference evidence="3" key="2">
    <citation type="submission" date="2010-01" db="EMBL/GenBank/DDBJ databases">
        <title>The complete genome of Conexibacter woesei DSM 14684.</title>
        <authorList>
            <consortium name="US DOE Joint Genome Institute (JGI-PGF)"/>
            <person name="Lucas S."/>
            <person name="Copeland A."/>
            <person name="Lapidus A."/>
            <person name="Glavina del Rio T."/>
            <person name="Dalin E."/>
            <person name="Tice H."/>
            <person name="Bruce D."/>
            <person name="Goodwin L."/>
            <person name="Pitluck S."/>
            <person name="Kyrpides N."/>
            <person name="Mavromatis K."/>
            <person name="Ivanova N."/>
            <person name="Mikhailova N."/>
            <person name="Chertkov O."/>
            <person name="Brettin T."/>
            <person name="Detter J.C."/>
            <person name="Han C."/>
            <person name="Larimer F."/>
            <person name="Land M."/>
            <person name="Hauser L."/>
            <person name="Markowitz V."/>
            <person name="Cheng J.-F."/>
            <person name="Hugenholtz P."/>
            <person name="Woyke T."/>
            <person name="Wu D."/>
            <person name="Pukall R."/>
            <person name="Steenblock K."/>
            <person name="Schneider S."/>
            <person name="Klenk H.-P."/>
            <person name="Eisen J.A."/>
        </authorList>
    </citation>
    <scope>NUCLEOTIDE SEQUENCE [LARGE SCALE GENOMIC DNA]</scope>
    <source>
        <strain evidence="3">DSM 14684 / CIP 108061 / JCM 11494 / NBRC 100937 / ID131577</strain>
    </source>
</reference>
<dbReference type="KEGG" id="cwo:Cwoe_0763"/>
<dbReference type="SUPFAM" id="SSF82171">
    <property type="entry name" value="DPP6 N-terminal domain-like"/>
    <property type="match status" value="1"/>
</dbReference>
<sequence precursor="true">MIRAVLDWCRRATTRQDDLGLRERLREAAPVDGAAAERAWEVACGAYAAREPLPGRRRHRRRVRALAVASLALLLGALVLSPAGAKVGGWIDRAIDPAPSRPAAALPAPGRLLVSGLNGSWVVEHDLTARHLGEHPEAAWSAKGNYVLLTNRVGLSARDDRGATRWTLERPRIGNLAWSRGDGYRVAYRSGRTLRVVAGDGSGDRLLDRASAPVTPSWRPGPTAEHVLAYARPGGRVELRDVDRPVAGGRTLIGSGPPVRALAWVSPDRLLVLRGGGLSLLDAAGRVLSRLPGPSAGRFHALTASPVSRTAAFVRSSPRGATSVVWSVRFPADGPTRPAAGPTRPGLLGGRARMVFAGAGTIRSLAFSPDGRWLAFAWPPSDQWIFERVGGRPRLATVGHVTRRLGHIGDPADSAVVGWAR</sequence>
<proteinExistence type="predicted"/>
<evidence type="ECO:0008006" key="4">
    <source>
        <dbReference type="Google" id="ProtNLM"/>
    </source>
</evidence>
<feature type="transmembrane region" description="Helical" evidence="1">
    <location>
        <begin position="65"/>
        <end position="85"/>
    </location>
</feature>
<dbReference type="Gene3D" id="2.130.10.10">
    <property type="entry name" value="YVTN repeat-like/Quinoprotein amine dehydrogenase"/>
    <property type="match status" value="1"/>
</dbReference>
<keyword evidence="1" id="KW-0812">Transmembrane</keyword>
<evidence type="ECO:0000313" key="3">
    <source>
        <dbReference type="Proteomes" id="UP000008229"/>
    </source>
</evidence>
<protein>
    <recommendedName>
        <fullName evidence="4">WD40 repeat domain-containing protein</fullName>
    </recommendedName>
</protein>
<keyword evidence="3" id="KW-1185">Reference proteome</keyword>
<evidence type="ECO:0000256" key="1">
    <source>
        <dbReference type="SAM" id="Phobius"/>
    </source>
</evidence>
<dbReference type="OrthoDB" id="134501at2"/>
<dbReference type="InterPro" id="IPR015943">
    <property type="entry name" value="WD40/YVTN_repeat-like_dom_sf"/>
</dbReference>
<keyword evidence="1" id="KW-1133">Transmembrane helix</keyword>
<reference evidence="2 3" key="1">
    <citation type="journal article" date="2010" name="Stand. Genomic Sci.">
        <title>Complete genome sequence of Conexibacter woesei type strain (ID131577).</title>
        <authorList>
            <person name="Pukall R."/>
            <person name="Lapidus A."/>
            <person name="Glavina Del Rio T."/>
            <person name="Copeland A."/>
            <person name="Tice H."/>
            <person name="Cheng J.-F."/>
            <person name="Lucas S."/>
            <person name="Chen F."/>
            <person name="Nolan M."/>
            <person name="Bruce D."/>
            <person name="Goodwin L."/>
            <person name="Pitluck S."/>
            <person name="Mavromatis K."/>
            <person name="Ivanova N."/>
            <person name="Ovchinnikova G."/>
            <person name="Pati A."/>
            <person name="Chen A."/>
            <person name="Palaniappan K."/>
            <person name="Land M."/>
            <person name="Hauser L."/>
            <person name="Chang Y.-J."/>
            <person name="Jeffries C.D."/>
            <person name="Chain P."/>
            <person name="Meincke L."/>
            <person name="Sims D."/>
            <person name="Brettin T."/>
            <person name="Detter J.C."/>
            <person name="Rohde M."/>
            <person name="Goeker M."/>
            <person name="Bristow J."/>
            <person name="Eisen J.A."/>
            <person name="Markowitz V."/>
            <person name="Kyrpides N.C."/>
            <person name="Klenk H.-P."/>
            <person name="Hugenholtz P."/>
        </authorList>
    </citation>
    <scope>NUCLEOTIDE SEQUENCE [LARGE SCALE GENOMIC DNA]</scope>
    <source>
        <strain evidence="3">DSM 14684 / CIP 108061 / JCM 11494 / NBRC 100937 / ID131577</strain>
    </source>
</reference>
<dbReference type="RefSeq" id="WP_012932249.1">
    <property type="nucleotide sequence ID" value="NC_013739.1"/>
</dbReference>
<dbReference type="AlphaFoldDB" id="D3FAC7"/>
<keyword evidence="1" id="KW-0472">Membrane</keyword>
<organism evidence="2 3">
    <name type="scientific">Conexibacter woesei (strain DSM 14684 / CCUG 47730 / CIP 108061 / JCM 11494 / NBRC 100937 / ID131577)</name>
    <dbReference type="NCBI Taxonomy" id="469383"/>
    <lineage>
        <taxon>Bacteria</taxon>
        <taxon>Bacillati</taxon>
        <taxon>Actinomycetota</taxon>
        <taxon>Thermoleophilia</taxon>
        <taxon>Solirubrobacterales</taxon>
        <taxon>Conexibacteraceae</taxon>
        <taxon>Conexibacter</taxon>
    </lineage>
</organism>
<dbReference type="STRING" id="469383.Cwoe_0763"/>
<gene>
    <name evidence="2" type="ordered locus">Cwoe_0763</name>
</gene>
<name>D3FAC7_CONWI</name>
<accession>D3FAC7</accession>